<feature type="transmembrane region" description="Helical" evidence="1">
    <location>
        <begin position="47"/>
        <end position="65"/>
    </location>
</feature>
<gene>
    <name evidence="2" type="ORF">QJS10_CPB22g00783</name>
</gene>
<feature type="transmembrane region" description="Helical" evidence="1">
    <location>
        <begin position="71"/>
        <end position="88"/>
    </location>
</feature>
<protein>
    <submittedName>
        <fullName evidence="2">Uncharacterized protein</fullName>
    </submittedName>
</protein>
<name>A0AAV9C2C1_ACOCL</name>
<evidence type="ECO:0000256" key="1">
    <source>
        <dbReference type="SAM" id="Phobius"/>
    </source>
</evidence>
<feature type="transmembrane region" description="Helical" evidence="1">
    <location>
        <begin position="24"/>
        <end position="40"/>
    </location>
</feature>
<sequence>MLVLLFWCLNASERVPHDSKAKKMYHVAVWSLGAALNIMFSYKVSNVLPFAMALIIWAMASLATVHIERKVIYVFSAYTMLVLLFWCLNASKRVPEDSKAKKMYRVGIWSLGALLNIIANSAALILAAVSLTLIMNPPADARVVSHLDLLVCYASFFGGHGNGYHGRDFWKVRQFTNESKIYERPGKLASIMTSDPKDVREARTRLWDVLWD</sequence>
<evidence type="ECO:0000313" key="2">
    <source>
        <dbReference type="EMBL" id="KAK1282789.1"/>
    </source>
</evidence>
<comment type="caution">
    <text evidence="2">The sequence shown here is derived from an EMBL/GenBank/DDBJ whole genome shotgun (WGS) entry which is preliminary data.</text>
</comment>
<reference evidence="2" key="2">
    <citation type="submission" date="2023-06" db="EMBL/GenBank/DDBJ databases">
        <authorList>
            <person name="Ma L."/>
            <person name="Liu K.-W."/>
            <person name="Li Z."/>
            <person name="Hsiao Y.-Y."/>
            <person name="Qi Y."/>
            <person name="Fu T."/>
            <person name="Tang G."/>
            <person name="Zhang D."/>
            <person name="Sun W.-H."/>
            <person name="Liu D.-K."/>
            <person name="Li Y."/>
            <person name="Chen G.-Z."/>
            <person name="Liu X.-D."/>
            <person name="Liao X.-Y."/>
            <person name="Jiang Y.-T."/>
            <person name="Yu X."/>
            <person name="Hao Y."/>
            <person name="Huang J."/>
            <person name="Zhao X.-W."/>
            <person name="Ke S."/>
            <person name="Chen Y.-Y."/>
            <person name="Wu W.-L."/>
            <person name="Hsu J.-L."/>
            <person name="Lin Y.-F."/>
            <person name="Huang M.-D."/>
            <person name="Li C.-Y."/>
            <person name="Huang L."/>
            <person name="Wang Z.-W."/>
            <person name="Zhao X."/>
            <person name="Zhong W.-Y."/>
            <person name="Peng D.-H."/>
            <person name="Ahmad S."/>
            <person name="Lan S."/>
            <person name="Zhang J.-S."/>
            <person name="Tsai W.-C."/>
            <person name="Van De Peer Y."/>
            <person name="Liu Z.-J."/>
        </authorList>
    </citation>
    <scope>NUCLEOTIDE SEQUENCE</scope>
    <source>
        <strain evidence="2">CP</strain>
        <tissue evidence="2">Leaves</tissue>
    </source>
</reference>
<keyword evidence="1" id="KW-0812">Transmembrane</keyword>
<feature type="transmembrane region" description="Helical" evidence="1">
    <location>
        <begin position="108"/>
        <end position="135"/>
    </location>
</feature>
<keyword evidence="1" id="KW-0472">Membrane</keyword>
<dbReference type="Proteomes" id="UP001180020">
    <property type="component" value="Unassembled WGS sequence"/>
</dbReference>
<dbReference type="EMBL" id="JAUJYO010000022">
    <property type="protein sequence ID" value="KAK1282789.1"/>
    <property type="molecule type" value="Genomic_DNA"/>
</dbReference>
<reference evidence="2" key="1">
    <citation type="journal article" date="2023" name="Nat. Commun.">
        <title>Diploid and tetraploid genomes of Acorus and the evolution of monocots.</title>
        <authorList>
            <person name="Ma L."/>
            <person name="Liu K.W."/>
            <person name="Li Z."/>
            <person name="Hsiao Y.Y."/>
            <person name="Qi Y."/>
            <person name="Fu T."/>
            <person name="Tang G.D."/>
            <person name="Zhang D."/>
            <person name="Sun W.H."/>
            <person name="Liu D.K."/>
            <person name="Li Y."/>
            <person name="Chen G.Z."/>
            <person name="Liu X.D."/>
            <person name="Liao X.Y."/>
            <person name="Jiang Y.T."/>
            <person name="Yu X."/>
            <person name="Hao Y."/>
            <person name="Huang J."/>
            <person name="Zhao X.W."/>
            <person name="Ke S."/>
            <person name="Chen Y.Y."/>
            <person name="Wu W.L."/>
            <person name="Hsu J.L."/>
            <person name="Lin Y.F."/>
            <person name="Huang M.D."/>
            <person name="Li C.Y."/>
            <person name="Huang L."/>
            <person name="Wang Z.W."/>
            <person name="Zhao X."/>
            <person name="Zhong W.Y."/>
            <person name="Peng D.H."/>
            <person name="Ahmad S."/>
            <person name="Lan S."/>
            <person name="Zhang J.S."/>
            <person name="Tsai W.C."/>
            <person name="Van de Peer Y."/>
            <person name="Liu Z.J."/>
        </authorList>
    </citation>
    <scope>NUCLEOTIDE SEQUENCE</scope>
    <source>
        <strain evidence="2">CP</strain>
    </source>
</reference>
<organism evidence="2 3">
    <name type="scientific">Acorus calamus</name>
    <name type="common">Sweet flag</name>
    <dbReference type="NCBI Taxonomy" id="4465"/>
    <lineage>
        <taxon>Eukaryota</taxon>
        <taxon>Viridiplantae</taxon>
        <taxon>Streptophyta</taxon>
        <taxon>Embryophyta</taxon>
        <taxon>Tracheophyta</taxon>
        <taxon>Spermatophyta</taxon>
        <taxon>Magnoliopsida</taxon>
        <taxon>Liliopsida</taxon>
        <taxon>Acoraceae</taxon>
        <taxon>Acorus</taxon>
    </lineage>
</organism>
<dbReference type="AlphaFoldDB" id="A0AAV9C2C1"/>
<dbReference type="PANTHER" id="PTHR46610">
    <property type="entry name" value="OS05G0181300 PROTEIN"/>
    <property type="match status" value="1"/>
</dbReference>
<accession>A0AAV9C2C1</accession>
<dbReference type="Pfam" id="PF20100">
    <property type="entry name" value="DUF6490"/>
    <property type="match status" value="1"/>
</dbReference>
<keyword evidence="1" id="KW-1133">Transmembrane helix</keyword>
<dbReference type="InterPro" id="IPR045501">
    <property type="entry name" value="DUF6490"/>
</dbReference>
<dbReference type="PANTHER" id="PTHR46610:SF20">
    <property type="entry name" value="OS05G0181300 PROTEIN"/>
    <property type="match status" value="1"/>
</dbReference>
<proteinExistence type="predicted"/>
<evidence type="ECO:0000313" key="3">
    <source>
        <dbReference type="Proteomes" id="UP001180020"/>
    </source>
</evidence>
<keyword evidence="3" id="KW-1185">Reference proteome</keyword>